<dbReference type="GO" id="GO:0016491">
    <property type="term" value="F:oxidoreductase activity"/>
    <property type="evidence" value="ECO:0007669"/>
    <property type="project" value="InterPro"/>
</dbReference>
<dbReference type="Gene3D" id="3.40.50.360">
    <property type="match status" value="1"/>
</dbReference>
<dbReference type="GO" id="GO:0010181">
    <property type="term" value="F:FMN binding"/>
    <property type="evidence" value="ECO:0007669"/>
    <property type="project" value="TreeGrafter"/>
</dbReference>
<keyword evidence="5" id="KW-1185">Reference proteome</keyword>
<feature type="domain" description="NADPH-dependent FMN reductase-like" evidence="1">
    <location>
        <begin position="6"/>
        <end position="143"/>
    </location>
</feature>
<dbReference type="AlphaFoldDB" id="A0AAJ5JX76"/>
<sequence length="189" mass="19808">MTSRVTILMISGSLRAGSTNTALLNTATAVAPGGVDAVLYTELGRLPHFNPDDDHEPLHPAVRALRDALGRADALLFSTPEYAGALPGAFKNLLDWTVGGGETYGMPAAWINASGLHSPTGAAGAHHSLRQVLGYTGVDIIEAACVRIPVSRQSVGPDGLIVDSTLREQVAGVLEVMAAYVRQALRNEK</sequence>
<dbReference type="InterPro" id="IPR029039">
    <property type="entry name" value="Flavoprotein-like_sf"/>
</dbReference>
<dbReference type="EMBL" id="VBRC01000015">
    <property type="protein sequence ID" value="TLK22771.1"/>
    <property type="molecule type" value="Genomic_DNA"/>
</dbReference>
<name>A0AAJ5JX76_9DEIO</name>
<dbReference type="InterPro" id="IPR050712">
    <property type="entry name" value="NAD(P)H-dep_reductase"/>
</dbReference>
<dbReference type="InterPro" id="IPR005025">
    <property type="entry name" value="FMN_Rdtase-like_dom"/>
</dbReference>
<evidence type="ECO:0000259" key="1">
    <source>
        <dbReference type="Pfam" id="PF03358"/>
    </source>
</evidence>
<dbReference type="SUPFAM" id="SSF52218">
    <property type="entry name" value="Flavoproteins"/>
    <property type="match status" value="1"/>
</dbReference>
<reference evidence="2 5" key="2">
    <citation type="submission" date="2020-08" db="EMBL/GenBank/DDBJ databases">
        <title>Genomic Encyclopedia of Type Strains, Phase IV (KMG-IV): sequencing the most valuable type-strain genomes for metagenomic binning, comparative biology and taxonomic classification.</title>
        <authorList>
            <person name="Goeker M."/>
        </authorList>
    </citation>
    <scope>NUCLEOTIDE SEQUENCE [LARGE SCALE GENOMIC DNA]</scope>
    <source>
        <strain evidence="2 5">DSM 105434</strain>
    </source>
</reference>
<dbReference type="Proteomes" id="UP000536909">
    <property type="component" value="Unassembled WGS sequence"/>
</dbReference>
<dbReference type="Pfam" id="PF03358">
    <property type="entry name" value="FMN_red"/>
    <property type="match status" value="1"/>
</dbReference>
<gene>
    <name evidence="3" type="ORF">FCS05_17090</name>
    <name evidence="2" type="ORF">HNQ10_003707</name>
</gene>
<evidence type="ECO:0000313" key="4">
    <source>
        <dbReference type="Proteomes" id="UP000308000"/>
    </source>
</evidence>
<dbReference type="PANTHER" id="PTHR30543">
    <property type="entry name" value="CHROMATE REDUCTASE"/>
    <property type="match status" value="1"/>
</dbReference>
<organism evidence="3 4">
    <name type="scientific">Deinococcus metallilatus</name>
    <dbReference type="NCBI Taxonomy" id="1211322"/>
    <lineage>
        <taxon>Bacteria</taxon>
        <taxon>Thermotogati</taxon>
        <taxon>Deinococcota</taxon>
        <taxon>Deinococci</taxon>
        <taxon>Deinococcales</taxon>
        <taxon>Deinococcaceae</taxon>
        <taxon>Deinococcus</taxon>
    </lineage>
</organism>
<dbReference type="Proteomes" id="UP000308000">
    <property type="component" value="Unassembled WGS sequence"/>
</dbReference>
<comment type="caution">
    <text evidence="3">The sequence shown here is derived from an EMBL/GenBank/DDBJ whole genome shotgun (WGS) entry which is preliminary data.</text>
</comment>
<protein>
    <submittedName>
        <fullName evidence="2">NAD(P)H-dependent FMN reductase</fullName>
    </submittedName>
    <submittedName>
        <fullName evidence="3">NAD(P)H-dependent oxidoreductase</fullName>
    </submittedName>
</protein>
<dbReference type="PANTHER" id="PTHR30543:SF21">
    <property type="entry name" value="NAD(P)H-DEPENDENT FMN REDUCTASE LOT6"/>
    <property type="match status" value="1"/>
</dbReference>
<evidence type="ECO:0000313" key="3">
    <source>
        <dbReference type="EMBL" id="TLK22771.1"/>
    </source>
</evidence>
<dbReference type="EMBL" id="JACHFV010000014">
    <property type="protein sequence ID" value="MBB5296847.1"/>
    <property type="molecule type" value="Genomic_DNA"/>
</dbReference>
<proteinExistence type="predicted"/>
<dbReference type="GO" id="GO:0005829">
    <property type="term" value="C:cytosol"/>
    <property type="evidence" value="ECO:0007669"/>
    <property type="project" value="TreeGrafter"/>
</dbReference>
<reference evidence="3 4" key="1">
    <citation type="submission" date="2019-04" db="EMBL/GenBank/DDBJ databases">
        <title>Deinococcus metalilatus MA1002 mutant No.5.</title>
        <authorList>
            <person name="Park W."/>
            <person name="Park C."/>
        </authorList>
    </citation>
    <scope>NUCLEOTIDE SEQUENCE [LARGE SCALE GENOMIC DNA]</scope>
    <source>
        <strain evidence="3 4">MA1002-m5</strain>
    </source>
</reference>
<evidence type="ECO:0000313" key="2">
    <source>
        <dbReference type="EMBL" id="MBB5296847.1"/>
    </source>
</evidence>
<dbReference type="RefSeq" id="WP_129119941.1">
    <property type="nucleotide sequence ID" value="NZ_BSUI01000003.1"/>
</dbReference>
<evidence type="ECO:0000313" key="5">
    <source>
        <dbReference type="Proteomes" id="UP000536909"/>
    </source>
</evidence>
<accession>A0AAJ5JX76</accession>